<dbReference type="InterPro" id="IPR016581">
    <property type="entry name" value="Cas7/Cst2/DevR_bac"/>
</dbReference>
<evidence type="ECO:0000313" key="3">
    <source>
        <dbReference type="EMBL" id="ONF94843.1"/>
    </source>
</evidence>
<dbReference type="AlphaFoldDB" id="A0AB73LQ30"/>
<dbReference type="Pfam" id="PF01905">
    <property type="entry name" value="DevR"/>
    <property type="match status" value="1"/>
</dbReference>
<keyword evidence="1" id="KW-0051">Antiviral defense</keyword>
<dbReference type="InterPro" id="IPR010154">
    <property type="entry name" value="CRISPR-assoc_Cas7/Cst2/DevR"/>
</dbReference>
<evidence type="ECO:0000256" key="1">
    <source>
        <dbReference type="ARBA" id="ARBA00023118"/>
    </source>
</evidence>
<protein>
    <submittedName>
        <fullName evidence="3">Type I-B CRISPR-associated protein Cas7/Cst2/DevR</fullName>
    </submittedName>
</protein>
<dbReference type="PIRSF" id="PIRSF011362">
    <property type="entry name" value="Fruiting_body_devlp_DevR"/>
    <property type="match status" value="1"/>
</dbReference>
<organism evidence="3 4">
    <name type="scientific">Leptospira santarosai</name>
    <dbReference type="NCBI Taxonomy" id="28183"/>
    <lineage>
        <taxon>Bacteria</taxon>
        <taxon>Pseudomonadati</taxon>
        <taxon>Spirochaetota</taxon>
        <taxon>Spirochaetia</taxon>
        <taxon>Leptospirales</taxon>
        <taxon>Leptospiraceae</taxon>
        <taxon>Leptospira</taxon>
    </lineage>
</organism>
<gene>
    <name evidence="3" type="ORF">BWD14_00435</name>
</gene>
<proteinExistence type="predicted"/>
<comment type="function">
    <text evidence="2">CRISPR (clustered regularly interspaced short palindromic repeat) is an adaptive immune system that provides protection against mobile genetic elements (viruses, transposable elements and conjugative plasmids). CRISPR clusters contain spacers, sequences complementary to antecedent mobile elements, and target invading nucleic acids. CRISPR clusters are transcribed and processed into CRISPR RNA (crRNA).</text>
</comment>
<dbReference type="Proteomes" id="UP000189337">
    <property type="component" value="Unassembled WGS sequence"/>
</dbReference>
<comment type="caution">
    <text evidence="3">The sequence shown here is derived from an EMBL/GenBank/DDBJ whole genome shotgun (WGS) entry which is preliminary data.</text>
</comment>
<accession>A0AB73LQ30</accession>
<dbReference type="EMBL" id="MTSU01000001">
    <property type="protein sequence ID" value="ONF94843.1"/>
    <property type="molecule type" value="Genomic_DNA"/>
</dbReference>
<dbReference type="NCBIfam" id="TIGR01875">
    <property type="entry name" value="cas_MJ0381"/>
    <property type="match status" value="1"/>
</dbReference>
<evidence type="ECO:0000313" key="4">
    <source>
        <dbReference type="Proteomes" id="UP000189337"/>
    </source>
</evidence>
<sequence>MSKHLFGQVITHDGIAANNRGETEGNITTLQKILWKGEIYTTVSAEAIRFATRYFWQLNDEKVNRYYKWNGEQYSHEWKDRNWSGWLKNPRETFIDDDVFGFMEAKAGEQEGEGESVDGNKGKKKSKGKSIVRKGVLEFSRAISLIPFSGDITFNSKSGEKNSTSLYGTEVHATRYQYGFTLTPESLEIKDRTYKILKAILNLNQVAGNQSRFLYDFAPESVILRWTDDFAPRILYSFEESENVVSIPTIIEKVNSGDLEGDTLIIAGPITKLSEVTKLKEKKVSLFEGVKQGFAELEQRIKKDLK</sequence>
<name>A0AB73LQ30_9LEPT</name>
<dbReference type="RefSeq" id="WP_004469655.1">
    <property type="nucleotide sequence ID" value="NZ_CP028377.1"/>
</dbReference>
<dbReference type="GO" id="GO:0051607">
    <property type="term" value="P:defense response to virus"/>
    <property type="evidence" value="ECO:0007669"/>
    <property type="project" value="UniProtKB-KW"/>
</dbReference>
<evidence type="ECO:0000256" key="2">
    <source>
        <dbReference type="ARBA" id="ARBA00025626"/>
    </source>
</evidence>
<reference evidence="3 4" key="1">
    <citation type="submission" date="2017-01" db="EMBL/GenBank/DDBJ databases">
        <title>Comparative genomic analysis of Brazilian Leptospira santarosai.</title>
        <authorList>
            <person name="Moreno L.Z."/>
            <person name="Miraglia F."/>
            <person name="Kremer F.S."/>
            <person name="Eslabao M.R."/>
            <person name="Lilenbaum W."/>
            <person name="Dellagostin O.A."/>
            <person name="Moreno A.M."/>
        </authorList>
    </citation>
    <scope>NUCLEOTIDE SEQUENCE [LARGE SCALE GENOMIC DNA]</scope>
    <source>
        <strain evidence="3 4">M52/8-19</strain>
    </source>
</reference>